<dbReference type="Proteomes" id="UP000248544">
    <property type="component" value="Unassembled WGS sequence"/>
</dbReference>
<feature type="domain" description="STAS" evidence="3">
    <location>
        <begin position="11"/>
        <end position="117"/>
    </location>
</feature>
<name>A0A2W2I004_9ACTN</name>
<reference evidence="4 5" key="1">
    <citation type="submission" date="2018-01" db="EMBL/GenBank/DDBJ databases">
        <title>Draft genome sequence of Sphaerisporangium sp. 7K107.</title>
        <authorList>
            <person name="Sahin N."/>
            <person name="Saygin H."/>
            <person name="Ay H."/>
        </authorList>
    </citation>
    <scope>NUCLEOTIDE SEQUENCE [LARGE SCALE GENOMIC DNA]</scope>
    <source>
        <strain evidence="4 5">7K107</strain>
    </source>
</reference>
<keyword evidence="5" id="KW-1185">Reference proteome</keyword>
<protein>
    <recommendedName>
        <fullName evidence="2">Anti-sigma factor antagonist</fullName>
    </recommendedName>
</protein>
<dbReference type="EMBL" id="POUA01000042">
    <property type="protein sequence ID" value="PZG51507.1"/>
    <property type="molecule type" value="Genomic_DNA"/>
</dbReference>
<dbReference type="AlphaFoldDB" id="A0A2W2I004"/>
<dbReference type="InterPro" id="IPR036513">
    <property type="entry name" value="STAS_dom_sf"/>
</dbReference>
<dbReference type="CDD" id="cd07043">
    <property type="entry name" value="STAS_anti-anti-sigma_factors"/>
    <property type="match status" value="1"/>
</dbReference>
<dbReference type="Gene3D" id="3.30.750.24">
    <property type="entry name" value="STAS domain"/>
    <property type="match status" value="1"/>
</dbReference>
<dbReference type="InterPro" id="IPR002645">
    <property type="entry name" value="STAS_dom"/>
</dbReference>
<organism evidence="4 5">
    <name type="scientific">Spongiactinospora gelatinilytica</name>
    <dbReference type="NCBI Taxonomy" id="2666298"/>
    <lineage>
        <taxon>Bacteria</taxon>
        <taxon>Bacillati</taxon>
        <taxon>Actinomycetota</taxon>
        <taxon>Actinomycetes</taxon>
        <taxon>Streptosporangiales</taxon>
        <taxon>Streptosporangiaceae</taxon>
        <taxon>Spongiactinospora</taxon>
    </lineage>
</organism>
<sequence>MMGSRVAVMGFAVDTSWTDGCAVISVAGELDMGAESIVRACLEEVFAAPGAAVVLDLSATTFMDARGISILVAARAMAERSRVAFHVVGIRPRLRSTLKVVGLDTVFPDTHPDPYPT</sequence>
<dbReference type="GO" id="GO:0043856">
    <property type="term" value="F:anti-sigma factor antagonist activity"/>
    <property type="evidence" value="ECO:0007669"/>
    <property type="project" value="InterPro"/>
</dbReference>
<evidence type="ECO:0000259" key="3">
    <source>
        <dbReference type="PROSITE" id="PS50801"/>
    </source>
</evidence>
<dbReference type="PANTHER" id="PTHR33495">
    <property type="entry name" value="ANTI-SIGMA FACTOR ANTAGONIST TM_1081-RELATED-RELATED"/>
    <property type="match status" value="1"/>
</dbReference>
<comment type="caution">
    <text evidence="4">The sequence shown here is derived from an EMBL/GenBank/DDBJ whole genome shotgun (WGS) entry which is preliminary data.</text>
</comment>
<evidence type="ECO:0000313" key="5">
    <source>
        <dbReference type="Proteomes" id="UP000248544"/>
    </source>
</evidence>
<evidence type="ECO:0000256" key="2">
    <source>
        <dbReference type="RuleBase" id="RU003749"/>
    </source>
</evidence>
<dbReference type="Pfam" id="PF01740">
    <property type="entry name" value="STAS"/>
    <property type="match status" value="1"/>
</dbReference>
<evidence type="ECO:0000256" key="1">
    <source>
        <dbReference type="ARBA" id="ARBA00009013"/>
    </source>
</evidence>
<dbReference type="InterPro" id="IPR003658">
    <property type="entry name" value="Anti-sigma_ant"/>
</dbReference>
<accession>A0A2W2I004</accession>
<dbReference type="NCBIfam" id="TIGR00377">
    <property type="entry name" value="ant_ant_sig"/>
    <property type="match status" value="1"/>
</dbReference>
<comment type="similarity">
    <text evidence="1 2">Belongs to the anti-sigma-factor antagonist family.</text>
</comment>
<dbReference type="PROSITE" id="PS50801">
    <property type="entry name" value="STAS"/>
    <property type="match status" value="1"/>
</dbReference>
<dbReference type="PANTHER" id="PTHR33495:SF2">
    <property type="entry name" value="ANTI-SIGMA FACTOR ANTAGONIST TM_1081-RELATED"/>
    <property type="match status" value="1"/>
</dbReference>
<gene>
    <name evidence="4" type="ORF">C1I98_08395</name>
</gene>
<dbReference type="SUPFAM" id="SSF52091">
    <property type="entry name" value="SpoIIaa-like"/>
    <property type="match status" value="1"/>
</dbReference>
<proteinExistence type="inferred from homology"/>
<evidence type="ECO:0000313" key="4">
    <source>
        <dbReference type="EMBL" id="PZG51507.1"/>
    </source>
</evidence>